<evidence type="ECO:0000313" key="2">
    <source>
        <dbReference type="Proteomes" id="UP001420932"/>
    </source>
</evidence>
<organism evidence="1 2">
    <name type="scientific">Stephania yunnanensis</name>
    <dbReference type="NCBI Taxonomy" id="152371"/>
    <lineage>
        <taxon>Eukaryota</taxon>
        <taxon>Viridiplantae</taxon>
        <taxon>Streptophyta</taxon>
        <taxon>Embryophyta</taxon>
        <taxon>Tracheophyta</taxon>
        <taxon>Spermatophyta</taxon>
        <taxon>Magnoliopsida</taxon>
        <taxon>Ranunculales</taxon>
        <taxon>Menispermaceae</taxon>
        <taxon>Menispermoideae</taxon>
        <taxon>Cissampelideae</taxon>
        <taxon>Stephania</taxon>
    </lineage>
</organism>
<protein>
    <submittedName>
        <fullName evidence="1">Uncharacterized protein</fullName>
    </submittedName>
</protein>
<dbReference type="EMBL" id="JBBNAF010000011">
    <property type="protein sequence ID" value="KAK9097958.1"/>
    <property type="molecule type" value="Genomic_DNA"/>
</dbReference>
<accession>A0AAP0EXY5</accession>
<reference evidence="1 2" key="1">
    <citation type="submission" date="2024-01" db="EMBL/GenBank/DDBJ databases">
        <title>Genome assemblies of Stephania.</title>
        <authorList>
            <person name="Yang L."/>
        </authorList>
    </citation>
    <scope>NUCLEOTIDE SEQUENCE [LARGE SCALE GENOMIC DNA]</scope>
    <source>
        <strain evidence="1">YNDBR</strain>
        <tissue evidence="1">Leaf</tissue>
    </source>
</reference>
<comment type="caution">
    <text evidence="1">The sequence shown here is derived from an EMBL/GenBank/DDBJ whole genome shotgun (WGS) entry which is preliminary data.</text>
</comment>
<gene>
    <name evidence="1" type="ORF">Syun_025003</name>
</gene>
<name>A0AAP0EXY5_9MAGN</name>
<dbReference type="Proteomes" id="UP001420932">
    <property type="component" value="Unassembled WGS sequence"/>
</dbReference>
<evidence type="ECO:0000313" key="1">
    <source>
        <dbReference type="EMBL" id="KAK9097958.1"/>
    </source>
</evidence>
<proteinExistence type="predicted"/>
<keyword evidence="2" id="KW-1185">Reference proteome</keyword>
<sequence>MKGEEAARLSFKNLKHLMIPLSIKMAPSVGDESPEFSELIILIFFLYCEASLHKEI</sequence>
<dbReference type="AlphaFoldDB" id="A0AAP0EXY5"/>